<name>A0ACB6ZPJ0_THEGA</name>
<dbReference type="EMBL" id="MU117976">
    <property type="protein sequence ID" value="KAF9651363.1"/>
    <property type="molecule type" value="Genomic_DNA"/>
</dbReference>
<evidence type="ECO:0000313" key="1">
    <source>
        <dbReference type="EMBL" id="KAF9651363.1"/>
    </source>
</evidence>
<reference evidence="1" key="1">
    <citation type="submission" date="2019-10" db="EMBL/GenBank/DDBJ databases">
        <authorList>
            <consortium name="DOE Joint Genome Institute"/>
            <person name="Kuo A."/>
            <person name="Miyauchi S."/>
            <person name="Kiss E."/>
            <person name="Drula E."/>
            <person name="Kohler A."/>
            <person name="Sanchez-Garcia M."/>
            <person name="Andreopoulos B."/>
            <person name="Barry K.W."/>
            <person name="Bonito G."/>
            <person name="Buee M."/>
            <person name="Carver A."/>
            <person name="Chen C."/>
            <person name="Cichocki N."/>
            <person name="Clum A."/>
            <person name="Culley D."/>
            <person name="Crous P.W."/>
            <person name="Fauchery L."/>
            <person name="Girlanda M."/>
            <person name="Hayes R."/>
            <person name="Keri Z."/>
            <person name="Labutti K."/>
            <person name="Lipzen A."/>
            <person name="Lombard V."/>
            <person name="Magnuson J."/>
            <person name="Maillard F."/>
            <person name="Morin E."/>
            <person name="Murat C."/>
            <person name="Nolan M."/>
            <person name="Ohm R."/>
            <person name="Pangilinan J."/>
            <person name="Pereira M."/>
            <person name="Perotto S."/>
            <person name="Peter M."/>
            <person name="Riley R."/>
            <person name="Sitrit Y."/>
            <person name="Stielow B."/>
            <person name="Szollosi G."/>
            <person name="Zifcakova L."/>
            <person name="Stursova M."/>
            <person name="Spatafora J.W."/>
            <person name="Tedersoo L."/>
            <person name="Vaario L.-M."/>
            <person name="Yamada A."/>
            <person name="Yan M."/>
            <person name="Wang P."/>
            <person name="Xu J."/>
            <person name="Bruns T."/>
            <person name="Baldrian P."/>
            <person name="Vilgalys R."/>
            <person name="Henrissat B."/>
            <person name="Grigoriev I.V."/>
            <person name="Hibbett D."/>
            <person name="Nagy L.G."/>
            <person name="Martin F.M."/>
        </authorList>
    </citation>
    <scope>NUCLEOTIDE SEQUENCE</scope>
    <source>
        <strain evidence="1">P2</strain>
    </source>
</reference>
<dbReference type="Proteomes" id="UP000886501">
    <property type="component" value="Unassembled WGS sequence"/>
</dbReference>
<keyword evidence="2" id="KW-1185">Reference proteome</keyword>
<proteinExistence type="predicted"/>
<evidence type="ECO:0000313" key="2">
    <source>
        <dbReference type="Proteomes" id="UP000886501"/>
    </source>
</evidence>
<organism evidence="1 2">
    <name type="scientific">Thelephora ganbajun</name>
    <name type="common">Ganba fungus</name>
    <dbReference type="NCBI Taxonomy" id="370292"/>
    <lineage>
        <taxon>Eukaryota</taxon>
        <taxon>Fungi</taxon>
        <taxon>Dikarya</taxon>
        <taxon>Basidiomycota</taxon>
        <taxon>Agaricomycotina</taxon>
        <taxon>Agaricomycetes</taxon>
        <taxon>Thelephorales</taxon>
        <taxon>Thelephoraceae</taxon>
        <taxon>Thelephora</taxon>
    </lineage>
</organism>
<sequence length="53" mass="6163">MDDYLFRNPPVNFYVQSKIFVLFIAPTLHCLDALCLSVQGYGLLPYYAQPFLF</sequence>
<gene>
    <name evidence="1" type="ORF">BDM02DRAFT_3110801</name>
</gene>
<reference evidence="1" key="2">
    <citation type="journal article" date="2020" name="Nat. Commun.">
        <title>Large-scale genome sequencing of mycorrhizal fungi provides insights into the early evolution of symbiotic traits.</title>
        <authorList>
            <person name="Miyauchi S."/>
            <person name="Kiss E."/>
            <person name="Kuo A."/>
            <person name="Drula E."/>
            <person name="Kohler A."/>
            <person name="Sanchez-Garcia M."/>
            <person name="Morin E."/>
            <person name="Andreopoulos B."/>
            <person name="Barry K.W."/>
            <person name="Bonito G."/>
            <person name="Buee M."/>
            <person name="Carver A."/>
            <person name="Chen C."/>
            <person name="Cichocki N."/>
            <person name="Clum A."/>
            <person name="Culley D."/>
            <person name="Crous P.W."/>
            <person name="Fauchery L."/>
            <person name="Girlanda M."/>
            <person name="Hayes R.D."/>
            <person name="Keri Z."/>
            <person name="LaButti K."/>
            <person name="Lipzen A."/>
            <person name="Lombard V."/>
            <person name="Magnuson J."/>
            <person name="Maillard F."/>
            <person name="Murat C."/>
            <person name="Nolan M."/>
            <person name="Ohm R.A."/>
            <person name="Pangilinan J."/>
            <person name="Pereira M.F."/>
            <person name="Perotto S."/>
            <person name="Peter M."/>
            <person name="Pfister S."/>
            <person name="Riley R."/>
            <person name="Sitrit Y."/>
            <person name="Stielow J.B."/>
            <person name="Szollosi G."/>
            <person name="Zifcakova L."/>
            <person name="Stursova M."/>
            <person name="Spatafora J.W."/>
            <person name="Tedersoo L."/>
            <person name="Vaario L.M."/>
            <person name="Yamada A."/>
            <person name="Yan M."/>
            <person name="Wang P."/>
            <person name="Xu J."/>
            <person name="Bruns T."/>
            <person name="Baldrian P."/>
            <person name="Vilgalys R."/>
            <person name="Dunand C."/>
            <person name="Henrissat B."/>
            <person name="Grigoriev I.V."/>
            <person name="Hibbett D."/>
            <person name="Nagy L.G."/>
            <person name="Martin F.M."/>
        </authorList>
    </citation>
    <scope>NUCLEOTIDE SEQUENCE</scope>
    <source>
        <strain evidence="1">P2</strain>
    </source>
</reference>
<protein>
    <submittedName>
        <fullName evidence="1">Uncharacterized protein</fullName>
    </submittedName>
</protein>
<comment type="caution">
    <text evidence="1">The sequence shown here is derived from an EMBL/GenBank/DDBJ whole genome shotgun (WGS) entry which is preliminary data.</text>
</comment>
<accession>A0ACB6ZPJ0</accession>